<keyword evidence="1" id="KW-0723">Serine/threonine-protein kinase</keyword>
<feature type="non-terminal residue" evidence="8">
    <location>
        <position position="342"/>
    </location>
</feature>
<evidence type="ECO:0000256" key="3">
    <source>
        <dbReference type="ARBA" id="ARBA00022741"/>
    </source>
</evidence>
<proteinExistence type="predicted"/>
<dbReference type="PROSITE" id="PS00108">
    <property type="entry name" value="PROTEIN_KINASE_ST"/>
    <property type="match status" value="1"/>
</dbReference>
<dbReference type="PANTHER" id="PTHR43289">
    <property type="entry name" value="MITOGEN-ACTIVATED PROTEIN KINASE KINASE KINASE 20-RELATED"/>
    <property type="match status" value="1"/>
</dbReference>
<evidence type="ECO:0000313" key="8">
    <source>
        <dbReference type="EMBL" id="VAW43451.1"/>
    </source>
</evidence>
<dbReference type="GO" id="GO:0005524">
    <property type="term" value="F:ATP binding"/>
    <property type="evidence" value="ECO:0007669"/>
    <property type="project" value="UniProtKB-KW"/>
</dbReference>
<dbReference type="Pfam" id="PF00069">
    <property type="entry name" value="Pkinase"/>
    <property type="match status" value="1"/>
</dbReference>
<accession>A0A3B0VKK7</accession>
<dbReference type="SUPFAM" id="SSF56112">
    <property type="entry name" value="Protein kinase-like (PK-like)"/>
    <property type="match status" value="1"/>
</dbReference>
<dbReference type="GO" id="GO:0004674">
    <property type="term" value="F:protein serine/threonine kinase activity"/>
    <property type="evidence" value="ECO:0007669"/>
    <property type="project" value="UniProtKB-KW"/>
</dbReference>
<organism evidence="8">
    <name type="scientific">hydrothermal vent metagenome</name>
    <dbReference type="NCBI Taxonomy" id="652676"/>
    <lineage>
        <taxon>unclassified sequences</taxon>
        <taxon>metagenomes</taxon>
        <taxon>ecological metagenomes</taxon>
    </lineage>
</organism>
<sequence>YMERPVAIKVLLKDRSYDDSLRSRFKRESRMVASLNHPAIVPVYDFGEEDEQPYLVMRYMEGGSLRERLRQGPISLADVALLLNQIAPALDTTHSHKIIHRDLKPSNILFDGDNKAYLADFGLAKFAEGMVTTLTHNDGMVGTPAYMSPEQIRAQAHLDGRTDIYALGVILFEVLAGQLPFAADGRLPIALMHLSDPVPAVHTLNPALPESISQLIIQAMAKDREDRFNTATELTSPFIEAANLDTPLPTEVPDAPPFILQPESESGLSSTDSFPPSNDDGEEPLTFWLQSWLADYGSKQDIGRSRTRGTLEDRFRVGVVQTEGGLPLFLAIVSDGGSSQKH</sequence>
<name>A0A3B0VKK7_9ZZZZ</name>
<dbReference type="FunFam" id="1.10.510.10:FF:000021">
    <property type="entry name" value="Serine/threonine protein kinase"/>
    <property type="match status" value="1"/>
</dbReference>
<dbReference type="AlphaFoldDB" id="A0A3B0VKK7"/>
<dbReference type="InterPro" id="IPR008271">
    <property type="entry name" value="Ser/Thr_kinase_AS"/>
</dbReference>
<gene>
    <name evidence="8" type="ORF">MNBD_CHLOROFLEXI01-3300</name>
</gene>
<dbReference type="InterPro" id="IPR000719">
    <property type="entry name" value="Prot_kinase_dom"/>
</dbReference>
<dbReference type="InterPro" id="IPR011009">
    <property type="entry name" value="Kinase-like_dom_sf"/>
</dbReference>
<dbReference type="EMBL" id="UOEU01001085">
    <property type="protein sequence ID" value="VAW43451.1"/>
    <property type="molecule type" value="Genomic_DNA"/>
</dbReference>
<dbReference type="PANTHER" id="PTHR43289:SF6">
    <property type="entry name" value="SERINE_THREONINE-PROTEIN KINASE NEKL-3"/>
    <property type="match status" value="1"/>
</dbReference>
<keyword evidence="5" id="KW-0067">ATP-binding</keyword>
<reference evidence="8" key="1">
    <citation type="submission" date="2018-06" db="EMBL/GenBank/DDBJ databases">
        <authorList>
            <person name="Zhirakovskaya E."/>
        </authorList>
    </citation>
    <scope>NUCLEOTIDE SEQUENCE</scope>
</reference>
<dbReference type="Gene3D" id="3.30.200.20">
    <property type="entry name" value="Phosphorylase Kinase, domain 1"/>
    <property type="match status" value="1"/>
</dbReference>
<evidence type="ECO:0000256" key="5">
    <source>
        <dbReference type="ARBA" id="ARBA00022840"/>
    </source>
</evidence>
<dbReference type="SMART" id="SM00220">
    <property type="entry name" value="S_TKc"/>
    <property type="match status" value="1"/>
</dbReference>
<evidence type="ECO:0000256" key="2">
    <source>
        <dbReference type="ARBA" id="ARBA00022679"/>
    </source>
</evidence>
<evidence type="ECO:0000256" key="1">
    <source>
        <dbReference type="ARBA" id="ARBA00022527"/>
    </source>
</evidence>
<evidence type="ECO:0000256" key="4">
    <source>
        <dbReference type="ARBA" id="ARBA00022777"/>
    </source>
</evidence>
<dbReference type="Gene3D" id="1.10.510.10">
    <property type="entry name" value="Transferase(Phosphotransferase) domain 1"/>
    <property type="match status" value="1"/>
</dbReference>
<keyword evidence="3" id="KW-0547">Nucleotide-binding</keyword>
<keyword evidence="4" id="KW-0418">Kinase</keyword>
<dbReference type="CDD" id="cd14014">
    <property type="entry name" value="STKc_PknB_like"/>
    <property type="match status" value="1"/>
</dbReference>
<feature type="domain" description="Protein kinase" evidence="7">
    <location>
        <begin position="1"/>
        <end position="239"/>
    </location>
</feature>
<keyword evidence="2" id="KW-0808">Transferase</keyword>
<feature type="region of interest" description="Disordered" evidence="6">
    <location>
        <begin position="260"/>
        <end position="281"/>
    </location>
</feature>
<evidence type="ECO:0000259" key="7">
    <source>
        <dbReference type="PROSITE" id="PS50011"/>
    </source>
</evidence>
<evidence type="ECO:0000256" key="6">
    <source>
        <dbReference type="SAM" id="MobiDB-lite"/>
    </source>
</evidence>
<protein>
    <recommendedName>
        <fullName evidence="7">Protein kinase domain-containing protein</fullName>
    </recommendedName>
</protein>
<dbReference type="PROSITE" id="PS50011">
    <property type="entry name" value="PROTEIN_KINASE_DOM"/>
    <property type="match status" value="1"/>
</dbReference>
<feature type="non-terminal residue" evidence="8">
    <location>
        <position position="1"/>
    </location>
</feature>
<feature type="compositionally biased region" description="Polar residues" evidence="6">
    <location>
        <begin position="263"/>
        <end position="276"/>
    </location>
</feature>